<comment type="subcellular location">
    <subcellularLocation>
        <location evidence="4">Mitochondrion</location>
    </subcellularLocation>
</comment>
<comment type="function">
    <text evidence="4">Associates with the EF-Tu.GDP complex and induces the exchange of GDP to GTP. It remains bound to the aminoacyl-tRNA.EF-Tu.GTP complex up to the GTP hydrolysis stage on the ribosome.</text>
</comment>
<keyword evidence="5" id="KW-0175">Coiled coil</keyword>
<keyword evidence="3 4" id="KW-0648">Protein biosynthesis</keyword>
<name>D2V0W2_NAEGR</name>
<dbReference type="InterPro" id="IPR009060">
    <property type="entry name" value="UBA-like_sf"/>
</dbReference>
<dbReference type="GO" id="GO:0003746">
    <property type="term" value="F:translation elongation factor activity"/>
    <property type="evidence" value="ECO:0007669"/>
    <property type="project" value="UniProtKB-UniRule"/>
</dbReference>
<dbReference type="SUPFAM" id="SSF46934">
    <property type="entry name" value="UBA-like"/>
    <property type="match status" value="1"/>
</dbReference>
<dbReference type="InterPro" id="IPR001816">
    <property type="entry name" value="Transl_elong_EFTs/EF1B"/>
</dbReference>
<dbReference type="Gene3D" id="3.30.479.20">
    <property type="entry name" value="Elongation factor Ts, dimerisation domain"/>
    <property type="match status" value="2"/>
</dbReference>
<dbReference type="GO" id="GO:0005739">
    <property type="term" value="C:mitochondrion"/>
    <property type="evidence" value="ECO:0007669"/>
    <property type="project" value="UniProtKB-SubCell"/>
</dbReference>
<dbReference type="PANTHER" id="PTHR11741">
    <property type="entry name" value="ELONGATION FACTOR TS"/>
    <property type="match status" value="1"/>
</dbReference>
<dbReference type="CDD" id="cd14275">
    <property type="entry name" value="UBA_EF-Ts"/>
    <property type="match status" value="1"/>
</dbReference>
<accession>D2V0W2</accession>
<evidence type="ECO:0000256" key="1">
    <source>
        <dbReference type="ARBA" id="ARBA00005532"/>
    </source>
</evidence>
<dbReference type="KEGG" id="ngr:NAEGRDRAFT_62436"/>
<dbReference type="VEuPathDB" id="AmoebaDB:NAEGRDRAFT_62436"/>
<gene>
    <name evidence="7" type="ORF">NAEGRDRAFT_62436</name>
</gene>
<reference evidence="7 8" key="1">
    <citation type="journal article" date="2010" name="Cell">
        <title>The genome of Naegleria gruberi illuminates early eukaryotic versatility.</title>
        <authorList>
            <person name="Fritz-Laylin L.K."/>
            <person name="Prochnik S.E."/>
            <person name="Ginger M.L."/>
            <person name="Dacks J.B."/>
            <person name="Carpenter M.L."/>
            <person name="Field M.C."/>
            <person name="Kuo A."/>
            <person name="Paredez A."/>
            <person name="Chapman J."/>
            <person name="Pham J."/>
            <person name="Shu S."/>
            <person name="Neupane R."/>
            <person name="Cipriano M."/>
            <person name="Mancuso J."/>
            <person name="Tu H."/>
            <person name="Salamov A."/>
            <person name="Lindquist E."/>
            <person name="Shapiro H."/>
            <person name="Lucas S."/>
            <person name="Grigoriev I.V."/>
            <person name="Cande W.Z."/>
            <person name="Fulton C."/>
            <person name="Rokhsar D.S."/>
            <person name="Dawson S.C."/>
        </authorList>
    </citation>
    <scope>NUCLEOTIDE SEQUENCE [LARGE SCALE GENOMIC DNA]</scope>
    <source>
        <strain evidence="7 8">NEG-M</strain>
    </source>
</reference>
<evidence type="ECO:0000256" key="5">
    <source>
        <dbReference type="SAM" id="Coils"/>
    </source>
</evidence>
<evidence type="ECO:0000256" key="2">
    <source>
        <dbReference type="ARBA" id="ARBA00022768"/>
    </source>
</evidence>
<dbReference type="Proteomes" id="UP000006671">
    <property type="component" value="Unassembled WGS sequence"/>
</dbReference>
<dbReference type="PANTHER" id="PTHR11741:SF0">
    <property type="entry name" value="ELONGATION FACTOR TS, MITOCHONDRIAL"/>
    <property type="match status" value="1"/>
</dbReference>
<dbReference type="Pfam" id="PF00889">
    <property type="entry name" value="EF_TS"/>
    <property type="match status" value="1"/>
</dbReference>
<comment type="similarity">
    <text evidence="1 4">Belongs to the EF-Ts family.</text>
</comment>
<feature type="domain" description="Translation elongation factor EFTs/EF1B dimerisation" evidence="6">
    <location>
        <begin position="109"/>
        <end position="358"/>
    </location>
</feature>
<feature type="coiled-coil region" evidence="5">
    <location>
        <begin position="266"/>
        <end position="297"/>
    </location>
</feature>
<dbReference type="OMA" id="QEYMLDD"/>
<evidence type="ECO:0000259" key="6">
    <source>
        <dbReference type="Pfam" id="PF00889"/>
    </source>
</evidence>
<evidence type="ECO:0000256" key="3">
    <source>
        <dbReference type="ARBA" id="ARBA00022917"/>
    </source>
</evidence>
<dbReference type="NCBIfam" id="TIGR00116">
    <property type="entry name" value="tsf"/>
    <property type="match status" value="1"/>
</dbReference>
<dbReference type="InterPro" id="IPR014039">
    <property type="entry name" value="Transl_elong_EFTs/EF1B_dimer"/>
</dbReference>
<keyword evidence="8" id="KW-1185">Reference proteome</keyword>
<dbReference type="InterPro" id="IPR036402">
    <property type="entry name" value="EF-Ts_dimer_sf"/>
</dbReference>
<dbReference type="HAMAP" id="MF_00050">
    <property type="entry name" value="EF_Ts"/>
    <property type="match status" value="1"/>
</dbReference>
<dbReference type="FunFam" id="1.10.8.10:FF:000001">
    <property type="entry name" value="Elongation factor Ts"/>
    <property type="match status" value="1"/>
</dbReference>
<dbReference type="OrthoDB" id="277235at2759"/>
<keyword evidence="4" id="KW-0496">Mitochondrion</keyword>
<evidence type="ECO:0000313" key="8">
    <source>
        <dbReference type="Proteomes" id="UP000006671"/>
    </source>
</evidence>
<dbReference type="GO" id="GO:0070125">
    <property type="term" value="P:mitochondrial translational elongation"/>
    <property type="evidence" value="ECO:0007669"/>
    <property type="project" value="TreeGrafter"/>
</dbReference>
<sequence length="379" mass="42608">MMKRICSRVPSVLCGKQNMMICNGVTTTRSMFTCTNFLRAPPTELIKQLRAETDAPLGQVRKALEESDNDIKKAKEWLRQKGLQTAAKKSARSTQEGIIGIQQNGNERGVLFEVNSETDFVINSDVFKGVVDECLDVLVKSKFEKNEYSVEQDEQSFNQQVAENSALFENGVSIKQKFTELVAVLRENVKARRVKFINNIDSSSQLVGYLHNSKTSKIGGVGAFVIVKAAPNSTKTAEQLQSAGRQIAMHICGMGPNYLTKDQVPAEVLSHERELLIKRLEEQNMEEKKKAEEAGKEYKPKPQNILNMMIEGQLNKQFLADHVLLLQPWVLDQKMSVQQFLKEEGIEVVDFIRMKVGEGMAYQAKKSFAEEVAEQVGQK</sequence>
<dbReference type="InParanoid" id="D2V0W2"/>
<protein>
    <recommendedName>
        <fullName evidence="4">Elongation factor Ts, mitochondrial</fullName>
        <shortName evidence="4">EF-Ts</shortName>
        <shortName evidence="4">EF-TsMt</shortName>
    </recommendedName>
</protein>
<dbReference type="GeneID" id="8855467"/>
<dbReference type="SUPFAM" id="SSF54713">
    <property type="entry name" value="Elongation factor Ts (EF-Ts), dimerisation domain"/>
    <property type="match status" value="1"/>
</dbReference>
<dbReference type="eggNOG" id="KOG1071">
    <property type="taxonomic scope" value="Eukaryota"/>
</dbReference>
<evidence type="ECO:0000256" key="4">
    <source>
        <dbReference type="HAMAP-Rule" id="MF_03135"/>
    </source>
</evidence>
<dbReference type="Gene3D" id="1.10.286.20">
    <property type="match status" value="1"/>
</dbReference>
<dbReference type="RefSeq" id="XP_002682544.1">
    <property type="nucleotide sequence ID" value="XM_002682498.1"/>
</dbReference>
<dbReference type="Gene3D" id="1.10.8.10">
    <property type="entry name" value="DNA helicase RuvA subunit, C-terminal domain"/>
    <property type="match status" value="1"/>
</dbReference>
<dbReference type="AlphaFoldDB" id="D2V0W2"/>
<dbReference type="FunCoup" id="D2V0W2">
    <property type="interactions" value="251"/>
</dbReference>
<evidence type="ECO:0000313" key="7">
    <source>
        <dbReference type="EMBL" id="EFC49800.1"/>
    </source>
</evidence>
<proteinExistence type="inferred from homology"/>
<keyword evidence="2 4" id="KW-0251">Elongation factor</keyword>
<organism evidence="8">
    <name type="scientific">Naegleria gruberi</name>
    <name type="common">Amoeba</name>
    <dbReference type="NCBI Taxonomy" id="5762"/>
    <lineage>
        <taxon>Eukaryota</taxon>
        <taxon>Discoba</taxon>
        <taxon>Heterolobosea</taxon>
        <taxon>Tetramitia</taxon>
        <taxon>Eutetramitia</taxon>
        <taxon>Vahlkampfiidae</taxon>
        <taxon>Naegleria</taxon>
    </lineage>
</organism>
<dbReference type="STRING" id="5762.D2V0W2"/>
<dbReference type="EMBL" id="GG738847">
    <property type="protein sequence ID" value="EFC49800.1"/>
    <property type="molecule type" value="Genomic_DNA"/>
</dbReference>